<evidence type="ECO:0000313" key="1">
    <source>
        <dbReference type="EMBL" id="RRT48810.1"/>
    </source>
</evidence>
<gene>
    <name evidence="1" type="ORF">B296_00035979</name>
</gene>
<evidence type="ECO:0000313" key="2">
    <source>
        <dbReference type="Proteomes" id="UP000287651"/>
    </source>
</evidence>
<protein>
    <submittedName>
        <fullName evidence="1">Uncharacterized protein</fullName>
    </submittedName>
</protein>
<dbReference type="EMBL" id="AMZH03013711">
    <property type="protein sequence ID" value="RRT48810.1"/>
    <property type="molecule type" value="Genomic_DNA"/>
</dbReference>
<comment type="caution">
    <text evidence="1">The sequence shown here is derived from an EMBL/GenBank/DDBJ whole genome shotgun (WGS) entry which is preliminary data.</text>
</comment>
<proteinExistence type="predicted"/>
<accession>A0A426YAU9</accession>
<reference evidence="2" key="1">
    <citation type="journal article" date="2014" name="Agronomy (Basel)">
        <title>A Draft Genome Sequence for Ensete ventricosum, the Drought-Tolerant Tree Against Hunger.</title>
        <authorList>
            <person name="Harrison J."/>
            <person name="Moore K.A."/>
            <person name="Paszkiewicz K."/>
            <person name="Jones T."/>
            <person name="Grant M."/>
            <person name="Ambacheew D."/>
            <person name="Muzemil S."/>
            <person name="Studholme D.J."/>
        </authorList>
    </citation>
    <scope>NUCLEOTIDE SEQUENCE [LARGE SCALE GENOMIC DNA]</scope>
</reference>
<organism evidence="1 2">
    <name type="scientific">Ensete ventricosum</name>
    <name type="common">Abyssinian banana</name>
    <name type="synonym">Musa ensete</name>
    <dbReference type="NCBI Taxonomy" id="4639"/>
    <lineage>
        <taxon>Eukaryota</taxon>
        <taxon>Viridiplantae</taxon>
        <taxon>Streptophyta</taxon>
        <taxon>Embryophyta</taxon>
        <taxon>Tracheophyta</taxon>
        <taxon>Spermatophyta</taxon>
        <taxon>Magnoliopsida</taxon>
        <taxon>Liliopsida</taxon>
        <taxon>Zingiberales</taxon>
        <taxon>Musaceae</taxon>
        <taxon>Ensete</taxon>
    </lineage>
</organism>
<dbReference type="AlphaFoldDB" id="A0A426YAU9"/>
<dbReference type="Proteomes" id="UP000287651">
    <property type="component" value="Unassembled WGS sequence"/>
</dbReference>
<name>A0A426YAU9_ENSVE</name>
<sequence>MNEHLIHCIQVVSYPLGIVRCARGNAVRGVVETLHDCVDRGLLVGRKGDLTHPDLLSVGQVGGEAPEVGDGGVRLAHHEIQGVRRGFMELILSMEQNNASDSVCNARRRAFGDANPK</sequence>